<comment type="caution">
    <text evidence="1">The sequence shown here is derived from an EMBL/GenBank/DDBJ whole genome shotgun (WGS) entry which is preliminary data.</text>
</comment>
<evidence type="ECO:0000313" key="1">
    <source>
        <dbReference type="EMBL" id="RWS22888.1"/>
    </source>
</evidence>
<proteinExistence type="predicted"/>
<evidence type="ECO:0000313" key="2">
    <source>
        <dbReference type="Proteomes" id="UP000288716"/>
    </source>
</evidence>
<dbReference type="EMBL" id="NCKV01007653">
    <property type="protein sequence ID" value="RWS22888.1"/>
    <property type="molecule type" value="Genomic_DNA"/>
</dbReference>
<dbReference type="Proteomes" id="UP000288716">
    <property type="component" value="Unassembled WGS sequence"/>
</dbReference>
<dbReference type="Gene3D" id="2.110.10.10">
    <property type="entry name" value="Hemopexin-like domain"/>
    <property type="match status" value="1"/>
</dbReference>
<protein>
    <submittedName>
        <fullName evidence="1">Uncharacterized protein</fullName>
    </submittedName>
</protein>
<name>A0A443S5P3_9ACAR</name>
<organism evidence="1 2">
    <name type="scientific">Leptotrombidium deliense</name>
    <dbReference type="NCBI Taxonomy" id="299467"/>
    <lineage>
        <taxon>Eukaryota</taxon>
        <taxon>Metazoa</taxon>
        <taxon>Ecdysozoa</taxon>
        <taxon>Arthropoda</taxon>
        <taxon>Chelicerata</taxon>
        <taxon>Arachnida</taxon>
        <taxon>Acari</taxon>
        <taxon>Acariformes</taxon>
        <taxon>Trombidiformes</taxon>
        <taxon>Prostigmata</taxon>
        <taxon>Anystina</taxon>
        <taxon>Parasitengona</taxon>
        <taxon>Trombiculoidea</taxon>
        <taxon>Trombiculidae</taxon>
        <taxon>Leptotrombidium</taxon>
    </lineage>
</organism>
<dbReference type="VEuPathDB" id="VectorBase:LDEU009152"/>
<sequence length="143" mass="16553">MFDTFLKLQCFDFCDRKEVNGVLINPDNSLWIFSDDYLFKLDLKSKKVIGNYTSITEIFTEIELPFGDVAHIFDENIITFFDGDDYFAYNAKMEYKMPEKMLFKGSLSKSNKIENSVVKQLANQKVVMCMEEGESVSFSAKLL</sequence>
<dbReference type="SUPFAM" id="SSF50923">
    <property type="entry name" value="Hemopexin-like domain"/>
    <property type="match status" value="1"/>
</dbReference>
<dbReference type="AlphaFoldDB" id="A0A443S5P3"/>
<accession>A0A443S5P3</accession>
<gene>
    <name evidence="1" type="ORF">B4U80_13988</name>
</gene>
<reference evidence="1 2" key="1">
    <citation type="journal article" date="2018" name="Gigascience">
        <title>Genomes of trombidid mites reveal novel predicted allergens and laterally-transferred genes associated with secondary metabolism.</title>
        <authorList>
            <person name="Dong X."/>
            <person name="Chaisiri K."/>
            <person name="Xia D."/>
            <person name="Armstrong S.D."/>
            <person name="Fang Y."/>
            <person name="Donnelly M.J."/>
            <person name="Kadowaki T."/>
            <person name="McGarry J.W."/>
            <person name="Darby A.C."/>
            <person name="Makepeace B.L."/>
        </authorList>
    </citation>
    <scope>NUCLEOTIDE SEQUENCE [LARGE SCALE GENOMIC DNA]</scope>
    <source>
        <strain evidence="1">UoL-UT</strain>
    </source>
</reference>
<dbReference type="InterPro" id="IPR036375">
    <property type="entry name" value="Hemopexin-like_dom_sf"/>
</dbReference>
<keyword evidence="2" id="KW-1185">Reference proteome</keyword>